<dbReference type="Gene3D" id="3.30.160.60">
    <property type="entry name" value="Classic Zinc Finger"/>
    <property type="match status" value="1"/>
</dbReference>
<dbReference type="STRING" id="32264.T1K9U4"/>
<feature type="domain" description="C2H2-type" evidence="8">
    <location>
        <begin position="764"/>
        <end position="785"/>
    </location>
</feature>
<sequence>MDSNIESILITPDDISEHCIENLSDGNYDDTNLNDLDINASKNDELAENRSENNDGCSNDLFMECESIENEFPSISDGFYKIDKDNEDNNYDINKSSIQNEKSKNSNAEPTNTSDGDNFEEMFSIDARYSDVFELAYKKFKKSDDGPASNSTKVQLVSDNSKFSFNCESKQTNPTNQNKSNQTDDNTPNRPKLLAKFKYISDSKRVEYSISYREGSDKAKETSAEKSSFVLPDKSKADESQNDKELEKNNSINTKRCVIKLNMATLTNALAKIIGQSIRKLNKRSFLSIKPLPAVWPKGNIIVKCLLKLENVITEIKSDADAIEWMFRQRLIKKPVCQTCNNQFIYQPKYTYTKFTEIIWVCGCGNSGVVVLHTVLRNFTSACRLVHAIYCWATRDDNAESLLTLFSKDNIKDTFAVYSSLQSLCNRILTRDRTKLASFDSYPVEVVSVQIGQTFILAAMESKTKAVRLHAFSIDEIHSAATKGINIFIEKVREWVALPSTLRVFEKKFNGLISHGYNVSFLTKSEFCKYGFKTNDENAGGYIISHLQKMFKNIDLSSLSANTMNLLLSELEWREKYGYEPCIAFRNIITHIATDPMFKNSVIDRSLSGAHQANDRKNCEEWLIKNCKSCMHTQGDEMDKTIVYFLNFGNQQNSDTRQNSNDKVDEYYVDEYFYGYWYPTNDTLSASDFYKPSLDIICHLCQMHFNKSNIGKHMIEHLDDVEVNGKQTQADLRIRCNHCLKLFGPKTLHLHKELTSNKLQQYACRICCLPFTNRLSFIEHMIETHWPKEAPYRCNVCKYRSSFQKDVLDHFRKEHSYSEVTIAICPICLAILRCDSPNNLSRIVHGHMSQHFEALSTFSCSNCTLTFASDHDRKCHFLTCHSDPTNSYGTEVVFEPYRLHAKEQIYSIIATRDELMKSKFLKKSDPSSLHKIFMQKENKNDLHKRLKKLHIGSRRLSDLKCMECGFKVTENHFSQAEISCTICTFKTYCLANAKKHQQNRLIELNKFTCNSDNLSWTCECGFISNDNNDLAHHMITAKHYTCHSNKLNHSGTT</sequence>
<feature type="region of interest" description="Disordered" evidence="7">
    <location>
        <begin position="90"/>
        <end position="119"/>
    </location>
</feature>
<evidence type="ECO:0000313" key="10">
    <source>
        <dbReference type="Proteomes" id="UP000015104"/>
    </source>
</evidence>
<evidence type="ECO:0000256" key="4">
    <source>
        <dbReference type="ARBA" id="ARBA00022771"/>
    </source>
</evidence>
<evidence type="ECO:0000259" key="8">
    <source>
        <dbReference type="PROSITE" id="PS00028"/>
    </source>
</evidence>
<keyword evidence="10" id="KW-1185">Reference proteome</keyword>
<name>T1K9U4_TETUR</name>
<evidence type="ECO:0000256" key="3">
    <source>
        <dbReference type="ARBA" id="ARBA00022737"/>
    </source>
</evidence>
<dbReference type="KEGG" id="tut:107361787"/>
<reference evidence="9" key="2">
    <citation type="submission" date="2015-06" db="UniProtKB">
        <authorList>
            <consortium name="EnsemblMetazoa"/>
        </authorList>
    </citation>
    <scope>IDENTIFICATION</scope>
</reference>
<dbReference type="PROSITE" id="PS00028">
    <property type="entry name" value="ZINC_FINGER_C2H2_1"/>
    <property type="match status" value="2"/>
</dbReference>
<dbReference type="Proteomes" id="UP000015104">
    <property type="component" value="Unassembled WGS sequence"/>
</dbReference>
<dbReference type="GO" id="GO:0008270">
    <property type="term" value="F:zinc ion binding"/>
    <property type="evidence" value="ECO:0007669"/>
    <property type="project" value="UniProtKB-KW"/>
</dbReference>
<keyword evidence="6" id="KW-0539">Nucleus</keyword>
<keyword evidence="3" id="KW-0677">Repeat</keyword>
<keyword evidence="2" id="KW-0479">Metal-binding</keyword>
<dbReference type="OrthoDB" id="6514861at2759"/>
<dbReference type="GO" id="GO:0005634">
    <property type="term" value="C:nucleus"/>
    <property type="evidence" value="ECO:0007669"/>
    <property type="project" value="UniProtKB-SubCell"/>
</dbReference>
<dbReference type="HOGENOM" id="CLU_290590_0_0_1"/>
<comment type="subcellular location">
    <subcellularLocation>
        <location evidence="1">Nucleus</location>
    </subcellularLocation>
</comment>
<dbReference type="EMBL" id="CAEY01001893">
    <property type="status" value="NOT_ANNOTATED_CDS"/>
    <property type="molecule type" value="Genomic_DNA"/>
</dbReference>
<dbReference type="AlphaFoldDB" id="T1K9U4"/>
<dbReference type="InterPro" id="IPR050888">
    <property type="entry name" value="ZnF_C2H2-type_TF"/>
</dbReference>
<reference evidence="10" key="1">
    <citation type="submission" date="2011-08" db="EMBL/GenBank/DDBJ databases">
        <authorList>
            <person name="Rombauts S."/>
        </authorList>
    </citation>
    <scope>NUCLEOTIDE SEQUENCE</scope>
    <source>
        <strain evidence="10">London</strain>
    </source>
</reference>
<evidence type="ECO:0000256" key="7">
    <source>
        <dbReference type="SAM" id="MobiDB-lite"/>
    </source>
</evidence>
<feature type="region of interest" description="Disordered" evidence="7">
    <location>
        <begin position="165"/>
        <end position="192"/>
    </location>
</feature>
<dbReference type="SMART" id="SM00355">
    <property type="entry name" value="ZnF_C2H2"/>
    <property type="match status" value="5"/>
</dbReference>
<organism evidence="9 10">
    <name type="scientific">Tetranychus urticae</name>
    <name type="common">Two-spotted spider mite</name>
    <dbReference type="NCBI Taxonomy" id="32264"/>
    <lineage>
        <taxon>Eukaryota</taxon>
        <taxon>Metazoa</taxon>
        <taxon>Ecdysozoa</taxon>
        <taxon>Arthropoda</taxon>
        <taxon>Chelicerata</taxon>
        <taxon>Arachnida</taxon>
        <taxon>Acari</taxon>
        <taxon>Acariformes</taxon>
        <taxon>Trombidiformes</taxon>
        <taxon>Prostigmata</taxon>
        <taxon>Eleutherengona</taxon>
        <taxon>Raphignathae</taxon>
        <taxon>Tetranychoidea</taxon>
        <taxon>Tetranychidae</taxon>
        <taxon>Tetranychus</taxon>
    </lineage>
</organism>
<accession>T1K9U4</accession>
<dbReference type="PANTHER" id="PTHR24406">
    <property type="entry name" value="TRANSCRIPTIONAL REPRESSOR CTCFL-RELATED"/>
    <property type="match status" value="1"/>
</dbReference>
<feature type="domain" description="C2H2-type" evidence="8">
    <location>
        <begin position="860"/>
        <end position="881"/>
    </location>
</feature>
<dbReference type="eggNOG" id="KOG1721">
    <property type="taxonomic scope" value="Eukaryota"/>
</dbReference>
<keyword evidence="5" id="KW-0862">Zinc</keyword>
<dbReference type="OMA" id="CKANISR"/>
<proteinExistence type="predicted"/>
<feature type="region of interest" description="Disordered" evidence="7">
    <location>
        <begin position="223"/>
        <end position="247"/>
    </location>
</feature>
<keyword evidence="4" id="KW-0863">Zinc-finger</keyword>
<feature type="compositionally biased region" description="Polar residues" evidence="7">
    <location>
        <begin position="91"/>
        <end position="116"/>
    </location>
</feature>
<evidence type="ECO:0000256" key="6">
    <source>
        <dbReference type="ARBA" id="ARBA00023242"/>
    </source>
</evidence>
<feature type="compositionally biased region" description="Polar residues" evidence="7">
    <location>
        <begin position="165"/>
        <end position="189"/>
    </location>
</feature>
<evidence type="ECO:0000256" key="1">
    <source>
        <dbReference type="ARBA" id="ARBA00004123"/>
    </source>
</evidence>
<protein>
    <recommendedName>
        <fullName evidence="8">C2H2-type domain-containing protein</fullName>
    </recommendedName>
</protein>
<evidence type="ECO:0000256" key="5">
    <source>
        <dbReference type="ARBA" id="ARBA00022833"/>
    </source>
</evidence>
<gene>
    <name evidence="9" type="primary">107361787</name>
</gene>
<dbReference type="InterPro" id="IPR013087">
    <property type="entry name" value="Znf_C2H2_type"/>
</dbReference>
<evidence type="ECO:0000256" key="2">
    <source>
        <dbReference type="ARBA" id="ARBA00022723"/>
    </source>
</evidence>
<dbReference type="EnsemblMetazoa" id="tetur07g06200.1">
    <property type="protein sequence ID" value="tetur07g06200.1"/>
    <property type="gene ID" value="tetur07g06200"/>
</dbReference>
<feature type="compositionally biased region" description="Basic and acidic residues" evidence="7">
    <location>
        <begin position="233"/>
        <end position="247"/>
    </location>
</feature>
<evidence type="ECO:0000313" key="9">
    <source>
        <dbReference type="EnsemblMetazoa" id="tetur07g06200.1"/>
    </source>
</evidence>